<feature type="domain" description="AAA" evidence="1">
    <location>
        <begin position="38"/>
        <end position="170"/>
    </location>
</feature>
<dbReference type="Gene3D" id="3.40.50.300">
    <property type="entry name" value="P-loop containing nucleotide triphosphate hydrolases"/>
    <property type="match status" value="1"/>
</dbReference>
<dbReference type="EMBL" id="DUJU01000092">
    <property type="protein sequence ID" value="HIH93965.1"/>
    <property type="molecule type" value="Genomic_DNA"/>
</dbReference>
<evidence type="ECO:0000313" key="3">
    <source>
        <dbReference type="EMBL" id="HIH93965.1"/>
    </source>
</evidence>
<dbReference type="Pfam" id="PF13173">
    <property type="entry name" value="AAA_14"/>
    <property type="match status" value="1"/>
</dbReference>
<reference evidence="3" key="1">
    <citation type="journal article" date="2020" name="bioRxiv">
        <title>A rank-normalized archaeal taxonomy based on genome phylogeny resolves widespread incomplete and uneven classifications.</title>
        <authorList>
            <person name="Rinke C."/>
            <person name="Chuvochina M."/>
            <person name="Mussig A.J."/>
            <person name="Chaumeil P.-A."/>
            <person name="Waite D.W."/>
            <person name="Whitman W.B."/>
            <person name="Parks D.H."/>
            <person name="Hugenholtz P."/>
        </authorList>
    </citation>
    <scope>NUCLEOTIDE SEQUENCE</scope>
    <source>
        <strain evidence="3">UBA8876</strain>
    </source>
</reference>
<comment type="caution">
    <text evidence="3">The sequence shown here is derived from an EMBL/GenBank/DDBJ whole genome shotgun (WGS) entry which is preliminary data.</text>
</comment>
<evidence type="ECO:0000313" key="4">
    <source>
        <dbReference type="Proteomes" id="UP000600774"/>
    </source>
</evidence>
<feature type="domain" description="DUF4143" evidence="2">
    <location>
        <begin position="229"/>
        <end position="367"/>
    </location>
</feature>
<dbReference type="GO" id="GO:0005524">
    <property type="term" value="F:ATP binding"/>
    <property type="evidence" value="ECO:0007669"/>
    <property type="project" value="UniProtKB-KW"/>
</dbReference>
<dbReference type="RefSeq" id="WP_011023091.1">
    <property type="nucleotide sequence ID" value="NZ_DUJU01000092.1"/>
</dbReference>
<dbReference type="Pfam" id="PF13635">
    <property type="entry name" value="DUF4143"/>
    <property type="match status" value="1"/>
</dbReference>
<dbReference type="InterPro" id="IPR025420">
    <property type="entry name" value="DUF4143"/>
</dbReference>
<keyword evidence="3" id="KW-0547">Nucleotide-binding</keyword>
<name>A0A832WA78_9EURY</name>
<evidence type="ECO:0000259" key="2">
    <source>
        <dbReference type="Pfam" id="PF13635"/>
    </source>
</evidence>
<dbReference type="InterPro" id="IPR041682">
    <property type="entry name" value="AAA_14"/>
</dbReference>
<gene>
    <name evidence="3" type="ORF">HA338_07960</name>
</gene>
<dbReference type="Proteomes" id="UP000600774">
    <property type="component" value="Unassembled WGS sequence"/>
</dbReference>
<dbReference type="OMA" id="PKYLLTM"/>
<dbReference type="PANTHER" id="PTHR33295">
    <property type="entry name" value="ATPASE"/>
    <property type="match status" value="1"/>
</dbReference>
<dbReference type="PANTHER" id="PTHR33295:SF8">
    <property type="entry name" value="AAA+ ATPASE DOMAIN-CONTAINING PROTEIN"/>
    <property type="match status" value="1"/>
</dbReference>
<dbReference type="InterPro" id="IPR027417">
    <property type="entry name" value="P-loop_NTPase"/>
</dbReference>
<dbReference type="AlphaFoldDB" id="A0A832WA78"/>
<protein>
    <submittedName>
        <fullName evidence="3">ATP-binding protein</fullName>
    </submittedName>
</protein>
<proteinExistence type="predicted"/>
<evidence type="ECO:0000259" key="1">
    <source>
        <dbReference type="Pfam" id="PF13173"/>
    </source>
</evidence>
<sequence length="445" mass="52026">METREKLKSAIIEWQGRALPPLQKRSYEANIDAPHINDIVGVRRCGKTYYMYQLISELLERGVPKSNILYLNLDDDRLQPLNGDELQLLVEAFREIQEVSAEDRLYLFLDEIQNFPSWERWVKGIYDRKQNVKLVISGSNASLLSQEISTLLTGRHLSTRMFPFSFAELLDYHSITFDVKTLPYSEDRPVVKRRFNEYLEKGGFPETIVYPSVQHRETLQSYFDDIIYRDIISRHGIRNPLIFKDLALFCISNIAKPHTYNSLRRLFANYSSLSTDAIINYIAYLEDALLLFSVNHYDESLKQQINKPRKLYCIDTGMINAVSFKLSSDTGRLYENLVFIQLLRSGNEIYYWQDRKGLEVDFVTKKGLEPSRLMQVCSDFSDPKTKEREVNGLLAGMKNFKMKEGTIITSDLFDEEVVDGKKIRYVPLWYWLLEGEFNMMNDYSI</sequence>
<dbReference type="GeneID" id="1475047"/>
<keyword evidence="3" id="KW-0067">ATP-binding</keyword>
<accession>A0A832WA78</accession>
<organism evidence="3 4">
    <name type="scientific">Methanosarcina acetivorans</name>
    <dbReference type="NCBI Taxonomy" id="2214"/>
    <lineage>
        <taxon>Archaea</taxon>
        <taxon>Methanobacteriati</taxon>
        <taxon>Methanobacteriota</taxon>
        <taxon>Stenosarchaea group</taxon>
        <taxon>Methanomicrobia</taxon>
        <taxon>Methanosarcinales</taxon>
        <taxon>Methanosarcinaceae</taxon>
        <taxon>Methanosarcina</taxon>
    </lineage>
</organism>
<dbReference type="SUPFAM" id="SSF52540">
    <property type="entry name" value="P-loop containing nucleoside triphosphate hydrolases"/>
    <property type="match status" value="1"/>
</dbReference>